<reference evidence="7" key="1">
    <citation type="submission" date="2022-10" db="EMBL/GenBank/DDBJ databases">
        <title>The WGS of Solirubrobacter ginsenosidimutans DSM 21036.</title>
        <authorList>
            <person name="Jiang Z."/>
        </authorList>
    </citation>
    <scope>NUCLEOTIDE SEQUENCE</scope>
    <source>
        <strain evidence="7">DSM 21036</strain>
    </source>
</reference>
<comment type="caution">
    <text evidence="7">The sequence shown here is derived from an EMBL/GenBank/DDBJ whole genome shotgun (WGS) entry which is preliminary data.</text>
</comment>
<feature type="signal peptide" evidence="5">
    <location>
        <begin position="1"/>
        <end position="22"/>
    </location>
</feature>
<dbReference type="GO" id="GO:1901678">
    <property type="term" value="P:iron coordination entity transport"/>
    <property type="evidence" value="ECO:0007669"/>
    <property type="project" value="UniProtKB-ARBA"/>
</dbReference>
<comment type="similarity">
    <text evidence="2">Belongs to the bacterial solute-binding protein 8 family.</text>
</comment>
<evidence type="ECO:0000256" key="1">
    <source>
        <dbReference type="ARBA" id="ARBA00004196"/>
    </source>
</evidence>
<dbReference type="Proteomes" id="UP001149140">
    <property type="component" value="Unassembled WGS sequence"/>
</dbReference>
<dbReference type="PROSITE" id="PS50983">
    <property type="entry name" value="FE_B12_PBP"/>
    <property type="match status" value="1"/>
</dbReference>
<accession>A0A9X3MT49</accession>
<dbReference type="PANTHER" id="PTHR30532">
    <property type="entry name" value="IRON III DICITRATE-BINDING PERIPLASMIC PROTEIN"/>
    <property type="match status" value="1"/>
</dbReference>
<keyword evidence="4 5" id="KW-0732">Signal</keyword>
<dbReference type="Pfam" id="PF01497">
    <property type="entry name" value="Peripla_BP_2"/>
    <property type="match status" value="1"/>
</dbReference>
<dbReference type="SUPFAM" id="SSF53807">
    <property type="entry name" value="Helical backbone' metal receptor"/>
    <property type="match status" value="1"/>
</dbReference>
<dbReference type="PANTHER" id="PTHR30532:SF1">
    <property type="entry name" value="IRON(3+)-HYDROXAMATE-BINDING PROTEIN FHUD"/>
    <property type="match status" value="1"/>
</dbReference>
<proteinExistence type="inferred from homology"/>
<dbReference type="Gene3D" id="3.40.50.1980">
    <property type="entry name" value="Nitrogenase molybdenum iron protein domain"/>
    <property type="match status" value="2"/>
</dbReference>
<protein>
    <submittedName>
        <fullName evidence="7">Iron-siderophore ABC transporter substrate-binding protein</fullName>
    </submittedName>
</protein>
<dbReference type="EMBL" id="JAPDOD010000009">
    <property type="protein sequence ID" value="MDA0161152.1"/>
    <property type="molecule type" value="Genomic_DNA"/>
</dbReference>
<evidence type="ECO:0000256" key="2">
    <source>
        <dbReference type="ARBA" id="ARBA00008814"/>
    </source>
</evidence>
<gene>
    <name evidence="7" type="ORF">OM076_12815</name>
</gene>
<dbReference type="InterPro" id="IPR051313">
    <property type="entry name" value="Bact_iron-sidero_bind"/>
</dbReference>
<dbReference type="PRINTS" id="PR01715">
    <property type="entry name" value="FERRIBNDNGPP"/>
</dbReference>
<keyword evidence="8" id="KW-1185">Reference proteome</keyword>
<keyword evidence="3" id="KW-0813">Transport</keyword>
<name>A0A9X3MT49_9ACTN</name>
<feature type="domain" description="Fe/B12 periplasmic-binding" evidence="6">
    <location>
        <begin position="26"/>
        <end position="288"/>
    </location>
</feature>
<evidence type="ECO:0000256" key="5">
    <source>
        <dbReference type="SAM" id="SignalP"/>
    </source>
</evidence>
<sequence>MKRVLAAVLCAAFLLPVASADAAAKRVVAIEWDTVENLHVLGMAPVGAADMKGYDTWVAAPRPRGMKDIGSRQSPSLERIAALKPDLIVVPDYRSTKNLSQLKKIATVLVTHPYPASGTQFDAMVTDFRRLADAVGRRSRGEGVLQDLSNTLARDKAAVKRAGRAGQSVAVATPGGTSSAPAIRMFTQNSQSADVVRRLGLRDGWAGTARYGFTTIGLEGLSRVSGWLAFVYPPQFAKQISGITKQTAYKRLPVVKAKRVRTLGGTTWLFGGPRSTMLFADRLTAALK</sequence>
<feature type="chain" id="PRO_5040724370" evidence="5">
    <location>
        <begin position="23"/>
        <end position="288"/>
    </location>
</feature>
<dbReference type="RefSeq" id="WP_270040340.1">
    <property type="nucleotide sequence ID" value="NZ_JAPDOD010000009.1"/>
</dbReference>
<organism evidence="7 8">
    <name type="scientific">Solirubrobacter ginsenosidimutans</name>
    <dbReference type="NCBI Taxonomy" id="490573"/>
    <lineage>
        <taxon>Bacteria</taxon>
        <taxon>Bacillati</taxon>
        <taxon>Actinomycetota</taxon>
        <taxon>Thermoleophilia</taxon>
        <taxon>Solirubrobacterales</taxon>
        <taxon>Solirubrobacteraceae</taxon>
        <taxon>Solirubrobacter</taxon>
    </lineage>
</organism>
<evidence type="ECO:0000259" key="6">
    <source>
        <dbReference type="PROSITE" id="PS50983"/>
    </source>
</evidence>
<dbReference type="InterPro" id="IPR002491">
    <property type="entry name" value="ABC_transptr_periplasmic_BD"/>
</dbReference>
<evidence type="ECO:0000313" key="8">
    <source>
        <dbReference type="Proteomes" id="UP001149140"/>
    </source>
</evidence>
<evidence type="ECO:0000256" key="3">
    <source>
        <dbReference type="ARBA" id="ARBA00022448"/>
    </source>
</evidence>
<evidence type="ECO:0000256" key="4">
    <source>
        <dbReference type="ARBA" id="ARBA00022729"/>
    </source>
</evidence>
<dbReference type="AlphaFoldDB" id="A0A9X3MT49"/>
<evidence type="ECO:0000313" key="7">
    <source>
        <dbReference type="EMBL" id="MDA0161152.1"/>
    </source>
</evidence>
<comment type="subcellular location">
    <subcellularLocation>
        <location evidence="1">Cell envelope</location>
    </subcellularLocation>
</comment>
<dbReference type="CDD" id="cd01146">
    <property type="entry name" value="FhuD"/>
    <property type="match status" value="1"/>
</dbReference>
<dbReference type="GO" id="GO:0030288">
    <property type="term" value="C:outer membrane-bounded periplasmic space"/>
    <property type="evidence" value="ECO:0007669"/>
    <property type="project" value="TreeGrafter"/>
</dbReference>